<dbReference type="PANTHER" id="PTHR22803">
    <property type="entry name" value="MANNOSE, PHOSPHOLIPASE, LECTIN RECEPTOR RELATED"/>
    <property type="match status" value="1"/>
</dbReference>
<dbReference type="GO" id="GO:0009897">
    <property type="term" value="C:external side of plasma membrane"/>
    <property type="evidence" value="ECO:0000318"/>
    <property type="project" value="GO_Central"/>
</dbReference>
<dbReference type="GO" id="GO:0038187">
    <property type="term" value="F:pattern recognition receptor activity"/>
    <property type="evidence" value="ECO:0000318"/>
    <property type="project" value="GO_Central"/>
</dbReference>
<keyword evidence="5" id="KW-1185">Reference proteome</keyword>
<dbReference type="GO" id="GO:0030246">
    <property type="term" value="F:carbohydrate binding"/>
    <property type="evidence" value="ECO:0000318"/>
    <property type="project" value="GO_Central"/>
</dbReference>
<dbReference type="Pfam" id="PF00059">
    <property type="entry name" value="Lectin_C"/>
    <property type="match status" value="1"/>
</dbReference>
<dbReference type="Ensembl" id="ENSLOCT00000010672.1">
    <property type="protein sequence ID" value="ENSLOCP00000010657.1"/>
    <property type="gene ID" value="ENSLOCG00000008758.1"/>
</dbReference>
<proteinExistence type="predicted"/>
<dbReference type="GeneTree" id="ENSGT01150000286973"/>
<dbReference type="InterPro" id="IPR050111">
    <property type="entry name" value="C-type_lectin/snaclec_domain"/>
</dbReference>
<feature type="signal peptide" evidence="2">
    <location>
        <begin position="1"/>
        <end position="23"/>
    </location>
</feature>
<name>W5MQJ8_LEPOC</name>
<evidence type="ECO:0000313" key="4">
    <source>
        <dbReference type="Ensembl" id="ENSLOCP00000010657.1"/>
    </source>
</evidence>
<reference evidence="5" key="1">
    <citation type="submission" date="2011-12" db="EMBL/GenBank/DDBJ databases">
        <title>The Draft Genome of Lepisosteus oculatus.</title>
        <authorList>
            <consortium name="The Broad Institute Genome Assembly &amp; Analysis Group"/>
            <consortium name="Computational R&amp;D Group"/>
            <consortium name="and Sequencing Platform"/>
            <person name="Di Palma F."/>
            <person name="Alfoldi J."/>
            <person name="Johnson J."/>
            <person name="Berlin A."/>
            <person name="Gnerre S."/>
            <person name="Jaffe D."/>
            <person name="MacCallum I."/>
            <person name="Young S."/>
            <person name="Walker B.J."/>
            <person name="Lander E.S."/>
            <person name="Lindblad-Toh K."/>
        </authorList>
    </citation>
    <scope>NUCLEOTIDE SEQUENCE [LARGE SCALE GENOMIC DNA]</scope>
</reference>
<reference evidence="4" key="3">
    <citation type="submission" date="2025-09" db="UniProtKB">
        <authorList>
            <consortium name="Ensembl"/>
        </authorList>
    </citation>
    <scope>IDENTIFICATION</scope>
</reference>
<dbReference type="RefSeq" id="XP_015209604.1">
    <property type="nucleotide sequence ID" value="XM_015354118.2"/>
</dbReference>
<dbReference type="STRING" id="7918.ENSLOCP00000010657"/>
<dbReference type="HOGENOM" id="CLU_049894_10_1_1"/>
<dbReference type="AlphaFoldDB" id="W5MQJ8"/>
<dbReference type="Bgee" id="ENSLOCG00000008758">
    <property type="expression patterns" value="Expressed in embryo and 10 other cell types or tissues"/>
</dbReference>
<dbReference type="InterPro" id="IPR016187">
    <property type="entry name" value="CTDL_fold"/>
</dbReference>
<dbReference type="eggNOG" id="KOG4297">
    <property type="taxonomic scope" value="Eukaryota"/>
</dbReference>
<dbReference type="KEGG" id="loc:102690008"/>
<evidence type="ECO:0000256" key="2">
    <source>
        <dbReference type="SAM" id="SignalP"/>
    </source>
</evidence>
<dbReference type="CDD" id="cd00037">
    <property type="entry name" value="CLECT"/>
    <property type="match status" value="1"/>
</dbReference>
<dbReference type="Proteomes" id="UP000018468">
    <property type="component" value="Linkage group LG9"/>
</dbReference>
<evidence type="ECO:0000259" key="3">
    <source>
        <dbReference type="PROSITE" id="PS50041"/>
    </source>
</evidence>
<evidence type="ECO:0000256" key="1">
    <source>
        <dbReference type="ARBA" id="ARBA00023157"/>
    </source>
</evidence>
<dbReference type="PROSITE" id="PS00615">
    <property type="entry name" value="C_TYPE_LECTIN_1"/>
    <property type="match status" value="1"/>
</dbReference>
<accession>W5MQJ8</accession>
<dbReference type="SUPFAM" id="SSF56436">
    <property type="entry name" value="C-type lectin-like"/>
    <property type="match status" value="1"/>
</dbReference>
<dbReference type="PRINTS" id="PR00356">
    <property type="entry name" value="ANTIFREEZEII"/>
</dbReference>
<organism evidence="4 5">
    <name type="scientific">Lepisosteus oculatus</name>
    <name type="common">Spotted gar</name>
    <dbReference type="NCBI Taxonomy" id="7918"/>
    <lineage>
        <taxon>Eukaryota</taxon>
        <taxon>Metazoa</taxon>
        <taxon>Chordata</taxon>
        <taxon>Craniata</taxon>
        <taxon>Vertebrata</taxon>
        <taxon>Euteleostomi</taxon>
        <taxon>Actinopterygii</taxon>
        <taxon>Neopterygii</taxon>
        <taxon>Holostei</taxon>
        <taxon>Semionotiformes</taxon>
        <taxon>Lepisosteidae</taxon>
        <taxon>Lepisosteus</taxon>
    </lineage>
</organism>
<dbReference type="InterPro" id="IPR001304">
    <property type="entry name" value="C-type_lectin-like"/>
</dbReference>
<dbReference type="SMART" id="SM00034">
    <property type="entry name" value="CLECT"/>
    <property type="match status" value="1"/>
</dbReference>
<sequence>MIRLPTTVLLCIVFTLSVDSVLGKVCQRCPSGWVSFQDRCFQHFAQAKIWADAEVDCIRYGGNLASVHSEAEHNFLLQLIKSRGANPTWLGGSDCVKEGTWLWSDGSKWDYTKWNPTEPNSSGVENCVHTYWGQANWNDISCNNQYPYICAVVP</sequence>
<dbReference type="PROSITE" id="PS50041">
    <property type="entry name" value="C_TYPE_LECTIN_2"/>
    <property type="match status" value="1"/>
</dbReference>
<feature type="chain" id="PRO_5004868590" evidence="2">
    <location>
        <begin position="24"/>
        <end position="154"/>
    </location>
</feature>
<keyword evidence="1" id="KW-1015">Disulfide bond</keyword>
<feature type="domain" description="C-type lectin" evidence="3">
    <location>
        <begin position="36"/>
        <end position="151"/>
    </location>
</feature>
<dbReference type="InterPro" id="IPR018378">
    <property type="entry name" value="C-type_lectin_CS"/>
</dbReference>
<dbReference type="InterPro" id="IPR016186">
    <property type="entry name" value="C-type_lectin-like/link_sf"/>
</dbReference>
<dbReference type="InParanoid" id="W5MQJ8"/>
<evidence type="ECO:0000313" key="5">
    <source>
        <dbReference type="Proteomes" id="UP000018468"/>
    </source>
</evidence>
<dbReference type="InterPro" id="IPR002353">
    <property type="entry name" value="AntifreezeII"/>
</dbReference>
<dbReference type="Gene3D" id="3.10.100.10">
    <property type="entry name" value="Mannose-Binding Protein A, subunit A"/>
    <property type="match status" value="1"/>
</dbReference>
<dbReference type="FunCoup" id="W5MQJ8">
    <property type="interactions" value="734"/>
</dbReference>
<dbReference type="EMBL" id="AHAT01010107">
    <property type="status" value="NOT_ANNOTATED_CDS"/>
    <property type="molecule type" value="Genomic_DNA"/>
</dbReference>
<dbReference type="OrthoDB" id="418245at2759"/>
<keyword evidence="2" id="KW-0732">Signal</keyword>
<dbReference type="GO" id="GO:0006955">
    <property type="term" value="P:immune response"/>
    <property type="evidence" value="ECO:0000318"/>
    <property type="project" value="GO_Central"/>
</dbReference>
<protein>
    <submittedName>
        <fullName evidence="4">Lactose-binding lectin l-2-like</fullName>
    </submittedName>
</protein>
<reference evidence="4" key="2">
    <citation type="submission" date="2025-08" db="UniProtKB">
        <authorList>
            <consortium name="Ensembl"/>
        </authorList>
    </citation>
    <scope>IDENTIFICATION</scope>
</reference>
<dbReference type="OMA" id="ARCNEDS"/>
<dbReference type="GeneID" id="102690008"/>